<proteinExistence type="predicted"/>
<dbReference type="CDD" id="cd00303">
    <property type="entry name" value="retropepsin_like"/>
    <property type="match status" value="1"/>
</dbReference>
<reference evidence="4" key="1">
    <citation type="journal article" date="2020" name="Nat. Commun.">
        <title>Genome assembly of wild tea tree DASZ reveals pedigree and selection history of tea varieties.</title>
        <authorList>
            <person name="Zhang W."/>
            <person name="Zhang Y."/>
            <person name="Qiu H."/>
            <person name="Guo Y."/>
            <person name="Wan H."/>
            <person name="Zhang X."/>
            <person name="Scossa F."/>
            <person name="Alseekh S."/>
            <person name="Zhang Q."/>
            <person name="Wang P."/>
            <person name="Xu L."/>
            <person name="Schmidt M.H."/>
            <person name="Jia X."/>
            <person name="Li D."/>
            <person name="Zhu A."/>
            <person name="Guo F."/>
            <person name="Chen W."/>
            <person name="Ni D."/>
            <person name="Usadel B."/>
            <person name="Fernie A.R."/>
            <person name="Wen W."/>
        </authorList>
    </citation>
    <scope>NUCLEOTIDE SEQUENCE [LARGE SCALE GENOMIC DNA]</scope>
    <source>
        <strain evidence="4">cv. G240</strain>
    </source>
</reference>
<gene>
    <name evidence="3" type="ORF">HYC85_030618</name>
</gene>
<dbReference type="SUPFAM" id="SSF50630">
    <property type="entry name" value="Acid proteases"/>
    <property type="match status" value="1"/>
</dbReference>
<evidence type="ECO:0000259" key="2">
    <source>
        <dbReference type="Pfam" id="PF03732"/>
    </source>
</evidence>
<organism evidence="3 4">
    <name type="scientific">Camellia sinensis</name>
    <name type="common">Tea plant</name>
    <name type="synonym">Thea sinensis</name>
    <dbReference type="NCBI Taxonomy" id="4442"/>
    <lineage>
        <taxon>Eukaryota</taxon>
        <taxon>Viridiplantae</taxon>
        <taxon>Streptophyta</taxon>
        <taxon>Embryophyta</taxon>
        <taxon>Tracheophyta</taxon>
        <taxon>Spermatophyta</taxon>
        <taxon>Magnoliopsida</taxon>
        <taxon>eudicotyledons</taxon>
        <taxon>Gunneridae</taxon>
        <taxon>Pentapetalae</taxon>
        <taxon>asterids</taxon>
        <taxon>Ericales</taxon>
        <taxon>Theaceae</taxon>
        <taxon>Camellia</taxon>
    </lineage>
</organism>
<feature type="compositionally biased region" description="Low complexity" evidence="1">
    <location>
        <begin position="1429"/>
        <end position="1438"/>
    </location>
</feature>
<feature type="region of interest" description="Disordered" evidence="1">
    <location>
        <begin position="1429"/>
        <end position="1454"/>
    </location>
</feature>
<feature type="region of interest" description="Disordered" evidence="1">
    <location>
        <begin position="1346"/>
        <end position="1368"/>
    </location>
</feature>
<dbReference type="Gene3D" id="2.40.70.10">
    <property type="entry name" value="Acid Proteases"/>
    <property type="match status" value="1"/>
</dbReference>
<name>A0A7J7G1U4_CAMSI</name>
<feature type="domain" description="Retrotransposon gag" evidence="2">
    <location>
        <begin position="342"/>
        <end position="429"/>
    </location>
</feature>
<feature type="region of interest" description="Disordered" evidence="1">
    <location>
        <begin position="941"/>
        <end position="968"/>
    </location>
</feature>
<dbReference type="InterPro" id="IPR021109">
    <property type="entry name" value="Peptidase_aspartic_dom_sf"/>
</dbReference>
<dbReference type="Pfam" id="PF03732">
    <property type="entry name" value="Retrotrans_gag"/>
    <property type="match status" value="1"/>
</dbReference>
<dbReference type="EMBL" id="JACBKZ010000014">
    <property type="protein sequence ID" value="KAF5934447.1"/>
    <property type="molecule type" value="Genomic_DNA"/>
</dbReference>
<feature type="compositionally biased region" description="Acidic residues" evidence="1">
    <location>
        <begin position="1439"/>
        <end position="1448"/>
    </location>
</feature>
<sequence length="1454" mass="161688">MHIWTQQGLDSIMDNPKRRRPGIETRSVTRRHRVCHLLFLNGLPEACLVKGSFSTIASNPVDIPQALWTRGRRLNRSEDLIDGQPVFHSLPPVVRRRPRKLSVSEQRLPEQWVTPSEDNRTEVSIVAIEIDIPVSRMDQQNTSGMEALMRQIQESMRQMQEDAARQVEFSKQQAELITRLQQQNAASASHQVPPPPGAPLPEQAPTVQNALPNTQNTVPNVQNMQEDTNLPTGPAPPPLPPQLSKTHTPNHPDSPFEFEIDHTALKLSKLEKLFKKSQGVKAIPDIEDGYTDVAVTLPDRFKMPQIDRFDGSGDPMVHLQLFSDILRPMGLTRPQKLSLFGRTLSGVAAIWYAKLEDEVKRSWDEMAEAFVAQYSYNTQIEITTRDLETTRQEPKETFSDFVTRWRAKASMMTLRPTDKDQIRMIVRNLQPKLMQKMIVLSFPTFSDLHEMRVQIKDAMKQGLIDQDREQPRRTFNRNNNAGPSGAATARALEVSMVTTIPPPLPRPMAATPFSGASGSNTKTTKHQPRGQRTFTPLYMRLSKALGVLTRKGHLKPLEPRPLPNPLPPSHNPAKYCAYHQQHDHDTDQCFRLRHEIQDLVDKNVILPPEKPNVTTNPLPTHNQAPPPKRVNLIQTGVVSYDPSIYITPTHLPKPEVLLPDCTDSLCMLDISITQPEPTVVTIEDGARQTSEKDGIVESGIEQSFAREAYDPSEYILSTGRIGLGLEFPENEELCVIQGDGFEQGANDLTAVEEDFANLKFFDDQESGGAAVNWFDYEESAKATGWLDDQPDVVEESQPEQGPAGARVSTVAGRARSQVTLPESAGTKNFAQDRSIVNAGEVEQQTALTQVEQQGSEKTEKIKIHEGIESVVGTRIEDAVSIQAESAVSTNMPEPDRCLLNANGMWWEDDDLCLAHTDEDWGSNQPDDTWYLDEVDHMTRSGRYFKPPHLDQPETSGKDKEAERRKEKQIEEEAVLKPLKKIQADISIWGLLMASRVHRQAVLSAMDKSKLSIDTTPEQLVGLVFPGGGSPALTFSDKELPPEGTNHNKPLYVSVECRDKWIPVVLVDTGSAITVCPARTTYAIGLKPADFVPTSQVIRAYDNTSREVMGTVKIQTQVGPGQHNIEFHVLDVPATFNLLLGRPWLNQVRAVSSTLHQMLKYPHGKGVAIVFGNSSIHPPPEVSTPVLEIEHGTEDVFLSGFTLAEARVVQNIMAVNEGVYISAQSVYLMNKLQHIPGMGLGRSGRKGVSALAEVPHNPHTFGLGYLPTKEDWVRKGKEMAGRARAKQAGKPFELMHWPIQGTLNGRFVREGEDFPFCGFQEPWLNAEKKHVPGFEIFFDLQLPGDDVAEEQTDPSAEVEQSKKVQSEDTELEMGVALASLLSDPPIDHKCLGDNFSVCVIRNEMAADLRATIMDASIAPSLTWQYEEGFLSSSTGSGSEPESDSTESCESESGSS</sequence>
<reference evidence="3 4" key="2">
    <citation type="submission" date="2020-07" db="EMBL/GenBank/DDBJ databases">
        <title>Genome assembly of wild tea tree DASZ reveals pedigree and selection history of tea varieties.</title>
        <authorList>
            <person name="Zhang W."/>
        </authorList>
    </citation>
    <scope>NUCLEOTIDE SEQUENCE [LARGE SCALE GENOMIC DNA]</scope>
    <source>
        <strain evidence="4">cv. G240</strain>
        <tissue evidence="3">Leaf</tissue>
    </source>
</reference>
<dbReference type="InterPro" id="IPR005162">
    <property type="entry name" value="Retrotrans_gag_dom"/>
</dbReference>
<dbReference type="Proteomes" id="UP000593564">
    <property type="component" value="Unassembled WGS sequence"/>
</dbReference>
<dbReference type="PANTHER" id="PTHR32108">
    <property type="entry name" value="DNA-DIRECTED RNA POLYMERASE SUBUNIT ALPHA"/>
    <property type="match status" value="1"/>
</dbReference>
<feature type="region of interest" description="Disordered" evidence="1">
    <location>
        <begin position="182"/>
        <end position="256"/>
    </location>
</feature>
<dbReference type="PANTHER" id="PTHR32108:SF9">
    <property type="entry name" value="REVERSE TRANSCRIPTASE RNASE H-LIKE DOMAIN-CONTAINING PROTEIN"/>
    <property type="match status" value="1"/>
</dbReference>
<accession>A0A7J7G1U4</accession>
<feature type="region of interest" description="Disordered" evidence="1">
    <location>
        <begin position="1"/>
        <end position="25"/>
    </location>
</feature>
<feature type="region of interest" description="Disordered" evidence="1">
    <location>
        <begin position="606"/>
        <end position="628"/>
    </location>
</feature>
<evidence type="ECO:0000256" key="1">
    <source>
        <dbReference type="SAM" id="MobiDB-lite"/>
    </source>
</evidence>
<protein>
    <recommendedName>
        <fullName evidence="2">Retrotransposon gag domain-containing protein</fullName>
    </recommendedName>
</protein>
<feature type="compositionally biased region" description="Polar residues" evidence="1">
    <location>
        <begin position="206"/>
        <end position="229"/>
    </location>
</feature>
<comment type="caution">
    <text evidence="3">The sequence shown here is derived from an EMBL/GenBank/DDBJ whole genome shotgun (WGS) entry which is preliminary data.</text>
</comment>
<keyword evidence="4" id="KW-1185">Reference proteome</keyword>
<feature type="compositionally biased region" description="Basic and acidic residues" evidence="1">
    <location>
        <begin position="947"/>
        <end position="968"/>
    </location>
</feature>
<evidence type="ECO:0000313" key="3">
    <source>
        <dbReference type="EMBL" id="KAF5934447.1"/>
    </source>
</evidence>
<evidence type="ECO:0000313" key="4">
    <source>
        <dbReference type="Proteomes" id="UP000593564"/>
    </source>
</evidence>
<feature type="compositionally biased region" description="Polar residues" evidence="1">
    <location>
        <begin position="612"/>
        <end position="623"/>
    </location>
</feature>